<keyword evidence="3" id="KW-0472">Membrane</keyword>
<reference evidence="5" key="1">
    <citation type="submission" date="2020-11" db="EMBL/GenBank/DDBJ databases">
        <authorList>
            <consortium name="DOE Joint Genome Institute"/>
            <person name="Ahrendt S."/>
            <person name="Riley R."/>
            <person name="Andreopoulos W."/>
            <person name="Labutti K."/>
            <person name="Pangilinan J."/>
            <person name="Ruiz-Duenas F.J."/>
            <person name="Barrasa J.M."/>
            <person name="Sanchez-Garcia M."/>
            <person name="Camarero S."/>
            <person name="Miyauchi S."/>
            <person name="Serrano A."/>
            <person name="Linde D."/>
            <person name="Babiker R."/>
            <person name="Drula E."/>
            <person name="Ayuso-Fernandez I."/>
            <person name="Pacheco R."/>
            <person name="Padilla G."/>
            <person name="Ferreira P."/>
            <person name="Barriuso J."/>
            <person name="Kellner H."/>
            <person name="Castanera R."/>
            <person name="Alfaro M."/>
            <person name="Ramirez L."/>
            <person name="Pisabarro A.G."/>
            <person name="Kuo A."/>
            <person name="Tritt A."/>
            <person name="Lipzen A."/>
            <person name="He G."/>
            <person name="Yan M."/>
            <person name="Ng V."/>
            <person name="Cullen D."/>
            <person name="Martin F."/>
            <person name="Rosso M.-N."/>
            <person name="Henrissat B."/>
            <person name="Hibbett D."/>
            <person name="Martinez A.T."/>
            <person name="Grigoriev I.V."/>
        </authorList>
    </citation>
    <scope>NUCLEOTIDE SEQUENCE</scope>
    <source>
        <strain evidence="5">CBS 506.95</strain>
    </source>
</reference>
<dbReference type="OrthoDB" id="6500128at2759"/>
<dbReference type="SUPFAM" id="SSF52540">
    <property type="entry name" value="P-loop containing nucleoside triphosphate hydrolases"/>
    <property type="match status" value="1"/>
</dbReference>
<evidence type="ECO:0000259" key="4">
    <source>
        <dbReference type="PROSITE" id="PS50893"/>
    </source>
</evidence>
<comment type="caution">
    <text evidence="5">The sequence shown here is derived from an EMBL/GenBank/DDBJ whole genome shotgun (WGS) entry which is preliminary data.</text>
</comment>
<keyword evidence="6" id="KW-1185">Reference proteome</keyword>
<dbReference type="AlphaFoldDB" id="A0A9P6E8K3"/>
<gene>
    <name evidence="5" type="ORF">CPB83DRAFT_607938</name>
</gene>
<dbReference type="GO" id="GO:0042626">
    <property type="term" value="F:ATPase-coupled transmembrane transporter activity"/>
    <property type="evidence" value="ECO:0007669"/>
    <property type="project" value="TreeGrafter"/>
</dbReference>
<dbReference type="InterPro" id="IPR039421">
    <property type="entry name" value="Type_1_exporter"/>
</dbReference>
<accession>A0A9P6E8K3</accession>
<dbReference type="InterPro" id="IPR003439">
    <property type="entry name" value="ABC_transporter-like_ATP-bd"/>
</dbReference>
<name>A0A9P6E8K3_9AGAR</name>
<dbReference type="GO" id="GO:0005524">
    <property type="term" value="F:ATP binding"/>
    <property type="evidence" value="ECO:0007669"/>
    <property type="project" value="UniProtKB-KW"/>
</dbReference>
<dbReference type="GO" id="GO:0016887">
    <property type="term" value="F:ATP hydrolysis activity"/>
    <property type="evidence" value="ECO:0007669"/>
    <property type="project" value="InterPro"/>
</dbReference>
<evidence type="ECO:0000256" key="2">
    <source>
        <dbReference type="ARBA" id="ARBA00022840"/>
    </source>
</evidence>
<dbReference type="PROSITE" id="PS50893">
    <property type="entry name" value="ABC_TRANSPORTER_2"/>
    <property type="match status" value="1"/>
</dbReference>
<keyword evidence="2" id="KW-0067">ATP-binding</keyword>
<feature type="transmembrane region" description="Helical" evidence="3">
    <location>
        <begin position="122"/>
        <end position="139"/>
    </location>
</feature>
<proteinExistence type="predicted"/>
<sequence>MEGNCMEILGRSTTSRETVYAFILCGLLFHRAEAILVDTKIKLNARLRSHIIPKLVRASFRPEIDRLQGTTQALPHAHEFGNFVPAWSFIEDFFVRLRHPTSILVELFVLGWIIRETASSDGIVLAILILWLIFVVALSPNNSFGGNGYTFWTENHAYNRLMVLFNMVFDPEYRASLVKDGLQQMVIYEYDRLSDQLGVFNTDVWTLSWGIPAPWYWDLMRTFAFSYPLALYVAIAMITGIPSKVSSIAVYQYALVTLRTSIDLYMSNTGRESIPQILTRVQEFYELLDPEPPCPHLQSVQTSVSEKLQGNGITVSARNLSFSYTAAGEPSRNAVNNVNLTLLPGQLVVITGSNGSGKTTLVKLLSGQLRPTEGDIGINGVPFSLYESEELRKSTVFMGPAEVVYPVSLKENIMMGLGLEECVSFPDIDKRIEQAVTLAGASEIIARFGYDAVLNPCSINAFTICQTPGPAALAALSRHSPCHLITLSTGEHQRLIAARAFFRALNSDDVKLVILDEATRSMDSDTETSTLTHFREIAGRRHLTLIVVTHQLTEIRDFANVIVAMHEGSADVQVPLV</sequence>
<dbReference type="EMBL" id="MU157898">
    <property type="protein sequence ID" value="KAF9524460.1"/>
    <property type="molecule type" value="Genomic_DNA"/>
</dbReference>
<protein>
    <submittedName>
        <fullName evidence="5">P-loop containing nucleoside triphosphate hydrolase protein</fullName>
    </submittedName>
</protein>
<dbReference type="GO" id="GO:0016020">
    <property type="term" value="C:membrane"/>
    <property type="evidence" value="ECO:0007669"/>
    <property type="project" value="TreeGrafter"/>
</dbReference>
<dbReference type="Gene3D" id="3.40.50.300">
    <property type="entry name" value="P-loop containing nucleotide triphosphate hydrolases"/>
    <property type="match status" value="1"/>
</dbReference>
<organism evidence="5 6">
    <name type="scientific">Crepidotus variabilis</name>
    <dbReference type="NCBI Taxonomy" id="179855"/>
    <lineage>
        <taxon>Eukaryota</taxon>
        <taxon>Fungi</taxon>
        <taxon>Dikarya</taxon>
        <taxon>Basidiomycota</taxon>
        <taxon>Agaricomycotina</taxon>
        <taxon>Agaricomycetes</taxon>
        <taxon>Agaricomycetidae</taxon>
        <taxon>Agaricales</taxon>
        <taxon>Agaricineae</taxon>
        <taxon>Crepidotaceae</taxon>
        <taxon>Crepidotus</taxon>
    </lineage>
</organism>
<keyword evidence="3" id="KW-0812">Transmembrane</keyword>
<evidence type="ECO:0000313" key="6">
    <source>
        <dbReference type="Proteomes" id="UP000807306"/>
    </source>
</evidence>
<feature type="transmembrane region" description="Helical" evidence="3">
    <location>
        <begin position="224"/>
        <end position="241"/>
    </location>
</feature>
<keyword evidence="1" id="KW-0547">Nucleotide-binding</keyword>
<feature type="domain" description="ABC transporter" evidence="4">
    <location>
        <begin position="315"/>
        <end position="576"/>
    </location>
</feature>
<evidence type="ECO:0000256" key="1">
    <source>
        <dbReference type="ARBA" id="ARBA00022741"/>
    </source>
</evidence>
<dbReference type="PANTHER" id="PTHR24221:SF503">
    <property type="entry name" value="MITOCHONDRIAL POTASSIUM CHANNEL ATP-BINDING SUBUNIT"/>
    <property type="match status" value="1"/>
</dbReference>
<dbReference type="InterPro" id="IPR027417">
    <property type="entry name" value="P-loop_NTPase"/>
</dbReference>
<keyword evidence="5" id="KW-0378">Hydrolase</keyword>
<dbReference type="Proteomes" id="UP000807306">
    <property type="component" value="Unassembled WGS sequence"/>
</dbReference>
<keyword evidence="3" id="KW-1133">Transmembrane helix</keyword>
<dbReference type="SMART" id="SM00382">
    <property type="entry name" value="AAA"/>
    <property type="match status" value="1"/>
</dbReference>
<dbReference type="PANTHER" id="PTHR24221">
    <property type="entry name" value="ATP-BINDING CASSETTE SUB-FAMILY B"/>
    <property type="match status" value="1"/>
</dbReference>
<dbReference type="Pfam" id="PF00005">
    <property type="entry name" value="ABC_tran"/>
    <property type="match status" value="1"/>
</dbReference>
<evidence type="ECO:0000313" key="5">
    <source>
        <dbReference type="EMBL" id="KAF9524460.1"/>
    </source>
</evidence>
<evidence type="ECO:0000256" key="3">
    <source>
        <dbReference type="SAM" id="Phobius"/>
    </source>
</evidence>
<dbReference type="InterPro" id="IPR003593">
    <property type="entry name" value="AAA+_ATPase"/>
</dbReference>